<dbReference type="KEGG" id="caa:Caka_0648"/>
<dbReference type="Gene3D" id="2.130.10.10">
    <property type="entry name" value="YVTN repeat-like/Quinoprotein amine dehydrogenase"/>
    <property type="match status" value="3"/>
</dbReference>
<dbReference type="InterPro" id="IPR005467">
    <property type="entry name" value="His_kinase_dom"/>
</dbReference>
<evidence type="ECO:0000313" key="14">
    <source>
        <dbReference type="EMBL" id="ADE53673.1"/>
    </source>
</evidence>
<keyword evidence="8 14" id="KW-0418">Kinase</keyword>
<evidence type="ECO:0000256" key="2">
    <source>
        <dbReference type="ARBA" id="ARBA00004370"/>
    </source>
</evidence>
<evidence type="ECO:0000256" key="8">
    <source>
        <dbReference type="ARBA" id="ARBA00022777"/>
    </source>
</evidence>
<dbReference type="GO" id="GO:0016020">
    <property type="term" value="C:membrane"/>
    <property type="evidence" value="ECO:0007669"/>
    <property type="project" value="UniProtKB-SubCell"/>
</dbReference>
<dbReference type="InterPro" id="IPR036097">
    <property type="entry name" value="HisK_dim/P_sf"/>
</dbReference>
<evidence type="ECO:0000313" key="15">
    <source>
        <dbReference type="Proteomes" id="UP000000925"/>
    </source>
</evidence>
<dbReference type="CDD" id="cd00082">
    <property type="entry name" value="HisKA"/>
    <property type="match status" value="1"/>
</dbReference>
<dbReference type="eggNOG" id="COG3292">
    <property type="taxonomic scope" value="Bacteria"/>
</dbReference>
<gene>
    <name evidence="14" type="ordered locus">Caka_0648</name>
</gene>
<dbReference type="eggNOG" id="COG2205">
    <property type="taxonomic scope" value="Bacteria"/>
</dbReference>
<sequence length="1191" mass="133573">MQGKDQQLRLITIAEKLSCNLLRQTVVLAGLLCMLVCIAQHELAAKEVTGLEDYVVKTLTTDEGLPMNQLNYLDHADNGFLWIATFEGLLRYDGVEFKAITHQDHPSLKGGAFDIKIDRDGAVWAFDTNHRKLMRYENGKIDSWDMDTLTNVVDYTLFEGWDQQVLILGGNRFYQIVDNQITSFPIPNLDQETIHFALFADDGCLWVAHEQRGLSRIKDDVKVYYDFTGHGLDSTRIVALEQGLDDAVWAISSDNDLIHISAEGDIRTYRDPRLSRSGLVRDMLAESDGTLWIGTQNGMFRFSHGEIEKLQQPLNVSEDHIFSIARTKEGSIAYSTFNNGLKILQKRVFKTFTRSNSGISGVARCIVPHPRGGFLVGTTQGVFRVHQDEERSSRVFPGLDGLDITDIILHDVDDIYFASYGHGLFHYTGDGMVRYTQVDGLASDTIYQLDETDDGRIMLGTYDGLDIFDGSQFENYSIEEGLPSNIVLSIWRGRSGTWWLSLASGGLAVWRNGQIEHMTAGTELERATIFHLSEDSSGTIWGGYSGGVLRIRENELRHYSLTGVFPRTNIFHVWNDEAGSLWLTSNSGLYQLDGNAFEEDDIADDLAYHAYLKTDGLPSNNVTALSNAYASGDDFWVPFSGGIVKVEPDKANAAPYFPEVMIENVTANGASIIDYPFTSMERYVFEPGLRYLRIKYTAPIFKANRRIAYVSRLKGFEDWQQGSRRESSYTNLAPGNYTFEVGIGAINDISPPKLVASFEFSIKPYFHQTTTFYILTASCFLLIGYLINYLRLRASRLHHQRLEELVGQRTQELQRQSEELVIAKEHAESANRIKSEFTANISHEIRTPMNSIMGFADILRDETVNPTHQHYLDAVLKSGDTLLHMIDDLLDMSKLEADKLSLHPRPTNLSSETRDTLRMFQPKLSEKALDLEFLSDPNIPSSLLIDATRYRQVLLNIVGNAIKFTDSGKISIRLELVRQYALHAHVRCAISDTGEGIPENQLQRIFNAFEQASRDFTRSEMGSGLGLAISKRLVEMMDGQIRVVSRVGRGSTFTVDFPKIPISDSAPEQKAGAPEVIASSEDVPAPGAEPSKLVEELLKTLFQGDQLNNPQQTQLLQVCTQSLVPALQVLDLDTLEKASEKLDEINLSAQSRALAKLADHVRNCSQDLDLAGCRRLRAELLNWIPNEPPNC</sequence>
<dbReference type="Gene3D" id="3.30.565.10">
    <property type="entry name" value="Histidine kinase-like ATPase, C-terminal domain"/>
    <property type="match status" value="1"/>
</dbReference>
<dbReference type="GO" id="GO:0005524">
    <property type="term" value="F:ATP binding"/>
    <property type="evidence" value="ECO:0007669"/>
    <property type="project" value="UniProtKB-KW"/>
</dbReference>
<keyword evidence="9" id="KW-0067">ATP-binding</keyword>
<dbReference type="CDD" id="cd16922">
    <property type="entry name" value="HATPase_EvgS-ArcB-TorS-like"/>
    <property type="match status" value="1"/>
</dbReference>
<evidence type="ECO:0000256" key="9">
    <source>
        <dbReference type="ARBA" id="ARBA00022840"/>
    </source>
</evidence>
<evidence type="ECO:0000256" key="6">
    <source>
        <dbReference type="ARBA" id="ARBA00022692"/>
    </source>
</evidence>
<dbReference type="PRINTS" id="PR00344">
    <property type="entry name" value="BCTRLSENSOR"/>
</dbReference>
<dbReference type="Gene3D" id="1.10.287.130">
    <property type="match status" value="1"/>
</dbReference>
<evidence type="ECO:0000256" key="7">
    <source>
        <dbReference type="ARBA" id="ARBA00022741"/>
    </source>
</evidence>
<keyword evidence="7" id="KW-0547">Nucleotide-binding</keyword>
<evidence type="ECO:0000256" key="11">
    <source>
        <dbReference type="ARBA" id="ARBA00023136"/>
    </source>
</evidence>
<keyword evidence="11 12" id="KW-0472">Membrane</keyword>
<accession>D5EPD6</accession>
<dbReference type="FunFam" id="3.30.565.10:FF:000010">
    <property type="entry name" value="Sensor histidine kinase RcsC"/>
    <property type="match status" value="1"/>
</dbReference>
<dbReference type="FunFam" id="1.10.287.130:FF:000004">
    <property type="entry name" value="Ethylene receptor 1"/>
    <property type="match status" value="1"/>
</dbReference>
<evidence type="ECO:0000256" key="3">
    <source>
        <dbReference type="ARBA" id="ARBA00012438"/>
    </source>
</evidence>
<dbReference type="SMART" id="SM00387">
    <property type="entry name" value="HATPase_c"/>
    <property type="match status" value="1"/>
</dbReference>
<dbReference type="InterPro" id="IPR013783">
    <property type="entry name" value="Ig-like_fold"/>
</dbReference>
<dbReference type="SMART" id="SM00388">
    <property type="entry name" value="HisKA"/>
    <property type="match status" value="1"/>
</dbReference>
<comment type="catalytic activity">
    <reaction evidence="1">
        <text>ATP + protein L-histidine = ADP + protein N-phospho-L-histidine.</text>
        <dbReference type="EC" id="2.7.13.3"/>
    </reaction>
</comment>
<evidence type="ECO:0000259" key="13">
    <source>
        <dbReference type="PROSITE" id="PS50109"/>
    </source>
</evidence>
<comment type="subcellular location">
    <subcellularLocation>
        <location evidence="2">Membrane</location>
    </subcellularLocation>
</comment>
<keyword evidence="15" id="KW-1185">Reference proteome</keyword>
<dbReference type="EMBL" id="CP001998">
    <property type="protein sequence ID" value="ADE53673.1"/>
    <property type="molecule type" value="Genomic_DNA"/>
</dbReference>
<name>D5EPD6_CORAD</name>
<dbReference type="PANTHER" id="PTHR43547:SF2">
    <property type="entry name" value="HYBRID SIGNAL TRANSDUCTION HISTIDINE KINASE C"/>
    <property type="match status" value="1"/>
</dbReference>
<feature type="transmembrane region" description="Helical" evidence="12">
    <location>
        <begin position="772"/>
        <end position="792"/>
    </location>
</feature>
<dbReference type="GO" id="GO:0000155">
    <property type="term" value="F:phosphorelay sensor kinase activity"/>
    <property type="evidence" value="ECO:0007669"/>
    <property type="project" value="InterPro"/>
</dbReference>
<dbReference type="Pfam" id="PF02518">
    <property type="entry name" value="HATPase_c"/>
    <property type="match status" value="1"/>
</dbReference>
<dbReference type="InterPro" id="IPR004358">
    <property type="entry name" value="Sig_transdc_His_kin-like_C"/>
</dbReference>
<dbReference type="Gene3D" id="2.60.40.10">
    <property type="entry name" value="Immunoglobulins"/>
    <property type="match status" value="1"/>
</dbReference>
<dbReference type="AlphaFoldDB" id="D5EPD6"/>
<dbReference type="SUPFAM" id="SSF55874">
    <property type="entry name" value="ATPase domain of HSP90 chaperone/DNA topoisomerase II/histidine kinase"/>
    <property type="match status" value="1"/>
</dbReference>
<dbReference type="HOGENOM" id="CLU_271781_0_0_0"/>
<dbReference type="InterPro" id="IPR003594">
    <property type="entry name" value="HATPase_dom"/>
</dbReference>
<evidence type="ECO:0000256" key="5">
    <source>
        <dbReference type="ARBA" id="ARBA00022679"/>
    </source>
</evidence>
<dbReference type="PANTHER" id="PTHR43547">
    <property type="entry name" value="TWO-COMPONENT HISTIDINE KINASE"/>
    <property type="match status" value="1"/>
</dbReference>
<keyword evidence="10 12" id="KW-1133">Transmembrane helix</keyword>
<keyword evidence="4" id="KW-0597">Phosphoprotein</keyword>
<protein>
    <recommendedName>
        <fullName evidence="3">histidine kinase</fullName>
        <ecNumber evidence="3">2.7.13.3</ecNumber>
    </recommendedName>
</protein>
<organism evidence="14 15">
    <name type="scientific">Coraliomargarita akajimensis (strain DSM 45221 / IAM 15411 / JCM 23193 / KCTC 12865 / 04OKA010-24)</name>
    <dbReference type="NCBI Taxonomy" id="583355"/>
    <lineage>
        <taxon>Bacteria</taxon>
        <taxon>Pseudomonadati</taxon>
        <taxon>Verrucomicrobiota</taxon>
        <taxon>Opitutia</taxon>
        <taxon>Puniceicoccales</taxon>
        <taxon>Coraliomargaritaceae</taxon>
        <taxon>Coraliomargarita</taxon>
    </lineage>
</organism>
<proteinExistence type="predicted"/>
<dbReference type="Pfam" id="PF00512">
    <property type="entry name" value="HisKA"/>
    <property type="match status" value="1"/>
</dbReference>
<dbReference type="EC" id="2.7.13.3" evidence="3"/>
<evidence type="ECO:0000256" key="4">
    <source>
        <dbReference type="ARBA" id="ARBA00022553"/>
    </source>
</evidence>
<keyword evidence="5" id="KW-0808">Transferase</keyword>
<dbReference type="SUPFAM" id="SSF47384">
    <property type="entry name" value="Homodimeric domain of signal transducing histidine kinase"/>
    <property type="match status" value="1"/>
</dbReference>
<keyword evidence="6 12" id="KW-0812">Transmembrane</keyword>
<dbReference type="InterPro" id="IPR036890">
    <property type="entry name" value="HATPase_C_sf"/>
</dbReference>
<evidence type="ECO:0000256" key="10">
    <source>
        <dbReference type="ARBA" id="ARBA00022989"/>
    </source>
</evidence>
<dbReference type="InterPro" id="IPR003661">
    <property type="entry name" value="HisK_dim/P_dom"/>
</dbReference>
<dbReference type="Proteomes" id="UP000000925">
    <property type="component" value="Chromosome"/>
</dbReference>
<evidence type="ECO:0000256" key="1">
    <source>
        <dbReference type="ARBA" id="ARBA00000085"/>
    </source>
</evidence>
<dbReference type="InterPro" id="IPR015943">
    <property type="entry name" value="WD40/YVTN_repeat-like_dom_sf"/>
</dbReference>
<dbReference type="SUPFAM" id="SSF63829">
    <property type="entry name" value="Calcium-dependent phosphotriesterase"/>
    <property type="match status" value="2"/>
</dbReference>
<evidence type="ECO:0000256" key="12">
    <source>
        <dbReference type="SAM" id="Phobius"/>
    </source>
</evidence>
<dbReference type="STRING" id="583355.Caka_0648"/>
<dbReference type="PROSITE" id="PS50109">
    <property type="entry name" value="HIS_KIN"/>
    <property type="match status" value="1"/>
</dbReference>
<feature type="domain" description="Histidine kinase" evidence="13">
    <location>
        <begin position="840"/>
        <end position="1061"/>
    </location>
</feature>
<reference evidence="14 15" key="1">
    <citation type="journal article" date="2010" name="Stand. Genomic Sci.">
        <title>Complete genome sequence of Coraliomargarita akajimensis type strain (04OKA010-24).</title>
        <authorList>
            <person name="Mavromatis K."/>
            <person name="Abt B."/>
            <person name="Brambilla E."/>
            <person name="Lapidus A."/>
            <person name="Copeland A."/>
            <person name="Deshpande S."/>
            <person name="Nolan M."/>
            <person name="Lucas S."/>
            <person name="Tice H."/>
            <person name="Cheng J.F."/>
            <person name="Han C."/>
            <person name="Detter J.C."/>
            <person name="Woyke T."/>
            <person name="Goodwin L."/>
            <person name="Pitluck S."/>
            <person name="Held B."/>
            <person name="Brettin T."/>
            <person name="Tapia R."/>
            <person name="Ivanova N."/>
            <person name="Mikhailova N."/>
            <person name="Pati A."/>
            <person name="Liolios K."/>
            <person name="Chen A."/>
            <person name="Palaniappan K."/>
            <person name="Land M."/>
            <person name="Hauser L."/>
            <person name="Chang Y.J."/>
            <person name="Jeffries C.D."/>
            <person name="Rohde M."/>
            <person name="Goker M."/>
            <person name="Bristow J."/>
            <person name="Eisen J.A."/>
            <person name="Markowitz V."/>
            <person name="Hugenholtz P."/>
            <person name="Klenk H.P."/>
            <person name="Kyrpides N.C."/>
        </authorList>
    </citation>
    <scope>NUCLEOTIDE SEQUENCE [LARGE SCALE GENOMIC DNA]</scope>
    <source>
        <strain evidence="15">DSM 45221 / IAM 15411 / JCM 23193 / KCTC 12865</strain>
    </source>
</reference>